<dbReference type="PROSITE" id="PS51762">
    <property type="entry name" value="GH16_2"/>
    <property type="match status" value="1"/>
</dbReference>
<proteinExistence type="inferred from homology"/>
<dbReference type="CDD" id="cd00413">
    <property type="entry name" value="Glyco_hydrolase_16"/>
    <property type="match status" value="1"/>
</dbReference>
<comment type="similarity">
    <text evidence="1">Belongs to the glycosyl hydrolase 16 family.</text>
</comment>
<organism evidence="3 4">
    <name type="scientific">Candidatus Aphodoplasma excrementigallinarum</name>
    <dbReference type="NCBI Taxonomy" id="2840673"/>
    <lineage>
        <taxon>Bacteria</taxon>
        <taxon>Bacillati</taxon>
        <taxon>Bacillota</taxon>
        <taxon>Clostridia</taxon>
        <taxon>Eubacteriales</taxon>
        <taxon>Candidatus Aphodoplasma</taxon>
    </lineage>
</organism>
<feature type="domain" description="GH16" evidence="2">
    <location>
        <begin position="26"/>
        <end position="280"/>
    </location>
</feature>
<evidence type="ECO:0000313" key="3">
    <source>
        <dbReference type="EMBL" id="HIV02026.1"/>
    </source>
</evidence>
<sequence length="280" mass="32000">MQTYQVDGHEPSLLPEGKAWRYVWGDEFDGDTLDLDKWSFRLNFWGKRFQAYTDEGVELDGKSNLKINLIEKDGQYCSAQLQTGANSFDAPPPAYETEVNACGDNNFWPLGEIEKPKFMHRYGYYEVRCKLQQQPGWWSAFWLQSPSIGTSYDPAYSGVEVDIMENFKRDGEVTSGNFYGGYGSKLSEDARVHYRVSDTPDGYHRFGLDWSEDGYVFYCDGVETARTSGPVSQVEQFILLTTECKGYRNGNMDQPSDELKGAVLPDCFTVDYVRVFDEVK</sequence>
<dbReference type="InterPro" id="IPR000757">
    <property type="entry name" value="Beta-glucanase-like"/>
</dbReference>
<dbReference type="InterPro" id="IPR050546">
    <property type="entry name" value="Glycosyl_Hydrlase_16"/>
</dbReference>
<dbReference type="InterPro" id="IPR013320">
    <property type="entry name" value="ConA-like_dom_sf"/>
</dbReference>
<keyword evidence="3" id="KW-0378">Hydrolase</keyword>
<dbReference type="PANTHER" id="PTHR10963:SF55">
    <property type="entry name" value="GLYCOSIDE HYDROLASE FAMILY 16 PROTEIN"/>
    <property type="match status" value="1"/>
</dbReference>
<name>A0A9D1NGA8_9FIRM</name>
<dbReference type="Proteomes" id="UP000886743">
    <property type="component" value="Unassembled WGS sequence"/>
</dbReference>
<protein>
    <submittedName>
        <fullName evidence="3">Glycoside hydrolase family 16 protein</fullName>
    </submittedName>
</protein>
<dbReference type="GO" id="GO:0005975">
    <property type="term" value="P:carbohydrate metabolic process"/>
    <property type="evidence" value="ECO:0007669"/>
    <property type="project" value="InterPro"/>
</dbReference>
<evidence type="ECO:0000313" key="4">
    <source>
        <dbReference type="Proteomes" id="UP000886743"/>
    </source>
</evidence>
<gene>
    <name evidence="3" type="ORF">IAC74_00520</name>
</gene>
<dbReference type="EMBL" id="DVOF01000010">
    <property type="protein sequence ID" value="HIV02026.1"/>
    <property type="molecule type" value="Genomic_DNA"/>
</dbReference>
<dbReference type="GO" id="GO:0004553">
    <property type="term" value="F:hydrolase activity, hydrolyzing O-glycosyl compounds"/>
    <property type="evidence" value="ECO:0007669"/>
    <property type="project" value="InterPro"/>
</dbReference>
<dbReference type="Pfam" id="PF00722">
    <property type="entry name" value="Glyco_hydro_16"/>
    <property type="match status" value="1"/>
</dbReference>
<dbReference type="AlphaFoldDB" id="A0A9D1NGA8"/>
<accession>A0A9D1NGA8</accession>
<dbReference type="PANTHER" id="PTHR10963">
    <property type="entry name" value="GLYCOSYL HYDROLASE-RELATED"/>
    <property type="match status" value="1"/>
</dbReference>
<comment type="caution">
    <text evidence="3">The sequence shown here is derived from an EMBL/GenBank/DDBJ whole genome shotgun (WGS) entry which is preliminary data.</text>
</comment>
<dbReference type="Gene3D" id="2.60.120.200">
    <property type="match status" value="1"/>
</dbReference>
<dbReference type="SUPFAM" id="SSF49899">
    <property type="entry name" value="Concanavalin A-like lectins/glucanases"/>
    <property type="match status" value="1"/>
</dbReference>
<evidence type="ECO:0000259" key="2">
    <source>
        <dbReference type="PROSITE" id="PS51762"/>
    </source>
</evidence>
<reference evidence="3" key="1">
    <citation type="submission" date="2020-10" db="EMBL/GenBank/DDBJ databases">
        <authorList>
            <person name="Gilroy R."/>
        </authorList>
    </citation>
    <scope>NUCLEOTIDE SEQUENCE</scope>
    <source>
        <strain evidence="3">4920</strain>
    </source>
</reference>
<reference evidence="3" key="2">
    <citation type="journal article" date="2021" name="PeerJ">
        <title>Extensive microbial diversity within the chicken gut microbiome revealed by metagenomics and culture.</title>
        <authorList>
            <person name="Gilroy R."/>
            <person name="Ravi A."/>
            <person name="Getino M."/>
            <person name="Pursley I."/>
            <person name="Horton D.L."/>
            <person name="Alikhan N.F."/>
            <person name="Baker D."/>
            <person name="Gharbi K."/>
            <person name="Hall N."/>
            <person name="Watson M."/>
            <person name="Adriaenssens E.M."/>
            <person name="Foster-Nyarko E."/>
            <person name="Jarju S."/>
            <person name="Secka A."/>
            <person name="Antonio M."/>
            <person name="Oren A."/>
            <person name="Chaudhuri R.R."/>
            <person name="La Ragione R."/>
            <person name="Hildebrand F."/>
            <person name="Pallen M.J."/>
        </authorList>
    </citation>
    <scope>NUCLEOTIDE SEQUENCE</scope>
    <source>
        <strain evidence="3">4920</strain>
    </source>
</reference>
<evidence type="ECO:0000256" key="1">
    <source>
        <dbReference type="ARBA" id="ARBA00006865"/>
    </source>
</evidence>